<reference evidence="9 10" key="1">
    <citation type="journal article" date="2016" name="Nat. Commun.">
        <title>Thousands of microbial genomes shed light on interconnected biogeochemical processes in an aquifer system.</title>
        <authorList>
            <person name="Anantharaman K."/>
            <person name="Brown C.T."/>
            <person name="Hug L.A."/>
            <person name="Sharon I."/>
            <person name="Castelle C.J."/>
            <person name="Probst A.J."/>
            <person name="Thomas B.C."/>
            <person name="Singh A."/>
            <person name="Wilkins M.J."/>
            <person name="Karaoz U."/>
            <person name="Brodie E.L."/>
            <person name="Williams K.H."/>
            <person name="Hubbard S.S."/>
            <person name="Banfield J.F."/>
        </authorList>
    </citation>
    <scope>NUCLEOTIDE SEQUENCE [LARGE SCALE GENOMIC DNA]</scope>
</reference>
<feature type="transmembrane region" description="Helical" evidence="8">
    <location>
        <begin position="252"/>
        <end position="281"/>
    </location>
</feature>
<dbReference type="Pfam" id="PF01594">
    <property type="entry name" value="AI-2E_transport"/>
    <property type="match status" value="1"/>
</dbReference>
<dbReference type="InterPro" id="IPR002549">
    <property type="entry name" value="AI-2E-like"/>
</dbReference>
<dbReference type="Proteomes" id="UP000177279">
    <property type="component" value="Unassembled WGS sequence"/>
</dbReference>
<feature type="transmembrane region" description="Helical" evidence="8">
    <location>
        <begin position="211"/>
        <end position="240"/>
    </location>
</feature>
<evidence type="ECO:0000256" key="5">
    <source>
        <dbReference type="ARBA" id="ARBA00022692"/>
    </source>
</evidence>
<gene>
    <name evidence="9" type="ORF">A3D49_00115</name>
</gene>
<dbReference type="PANTHER" id="PTHR21716">
    <property type="entry name" value="TRANSMEMBRANE PROTEIN"/>
    <property type="match status" value="1"/>
</dbReference>
<evidence type="ECO:0000313" key="9">
    <source>
        <dbReference type="EMBL" id="OHA96294.1"/>
    </source>
</evidence>
<evidence type="ECO:0000256" key="4">
    <source>
        <dbReference type="ARBA" id="ARBA00022475"/>
    </source>
</evidence>
<comment type="subcellular location">
    <subcellularLocation>
        <location evidence="1">Cell membrane</location>
        <topology evidence="1">Multi-pass membrane protein</topology>
    </subcellularLocation>
</comment>
<protein>
    <recommendedName>
        <fullName evidence="11">AI-2E family transporter</fullName>
    </recommendedName>
</protein>
<feature type="transmembrane region" description="Helical" evidence="8">
    <location>
        <begin position="293"/>
        <end position="311"/>
    </location>
</feature>
<keyword evidence="6 8" id="KW-1133">Transmembrane helix</keyword>
<dbReference type="GO" id="GO:0005886">
    <property type="term" value="C:plasma membrane"/>
    <property type="evidence" value="ECO:0007669"/>
    <property type="project" value="UniProtKB-SubCell"/>
</dbReference>
<feature type="transmembrane region" description="Helical" evidence="8">
    <location>
        <begin position="30"/>
        <end position="47"/>
    </location>
</feature>
<dbReference type="AlphaFoldDB" id="A0A1G2TG69"/>
<keyword evidence="5 8" id="KW-0812">Transmembrane</keyword>
<comment type="caution">
    <text evidence="9">The sequence shown here is derived from an EMBL/GenBank/DDBJ whole genome shotgun (WGS) entry which is preliminary data.</text>
</comment>
<evidence type="ECO:0000256" key="2">
    <source>
        <dbReference type="ARBA" id="ARBA00009773"/>
    </source>
</evidence>
<proteinExistence type="inferred from homology"/>
<name>A0A1G2TG69_9BACT</name>
<evidence type="ECO:0000256" key="1">
    <source>
        <dbReference type="ARBA" id="ARBA00004651"/>
    </source>
</evidence>
<organism evidence="9 10">
    <name type="scientific">Candidatus Zambryskibacteria bacterium RIFCSPHIGHO2_02_FULL_43_37</name>
    <dbReference type="NCBI Taxonomy" id="1802749"/>
    <lineage>
        <taxon>Bacteria</taxon>
        <taxon>Candidatus Zambryskiibacteriota</taxon>
    </lineage>
</organism>
<evidence type="ECO:0000256" key="6">
    <source>
        <dbReference type="ARBA" id="ARBA00022989"/>
    </source>
</evidence>
<evidence type="ECO:0000256" key="7">
    <source>
        <dbReference type="ARBA" id="ARBA00023136"/>
    </source>
</evidence>
<dbReference type="EMBL" id="MHVS01000005">
    <property type="protein sequence ID" value="OHA96294.1"/>
    <property type="molecule type" value="Genomic_DNA"/>
</dbReference>
<sequence length="347" mass="37947">MEKISITTASWVRGAIVVGLAYAAYRISDFILVVIASIIIASAIEPVTQWARRRNLPRLLAVISVYVISALFFAVFFYFLLLPLMGEISSFIRTLTVYSNSIVNNNVLSSMFETQDIFGAIDTRGLLSDLNSYLNDFSKFLSQGVFTTASTIFGGVVSFIIMIVLSFYLAVQEDGIAKFLRIIVPQRHEDYAVSLWRRSQKKIGYWMQGQLALAVLIMVLVFAGLLIIGVPHALLLAFVAGVLELIPLFGPVLAAIPAIFIAYTSGGMTMALIVALLYLVVQQLENHVIYPLVVKKIVGVPAIVSILAIVIGGELAGFLGIIISVPVAAVIMEFINDLEARKNVPQQ</sequence>
<keyword evidence="3" id="KW-0813">Transport</keyword>
<evidence type="ECO:0000313" key="10">
    <source>
        <dbReference type="Proteomes" id="UP000177279"/>
    </source>
</evidence>
<feature type="transmembrane region" description="Helical" evidence="8">
    <location>
        <begin position="59"/>
        <end position="81"/>
    </location>
</feature>
<comment type="similarity">
    <text evidence="2">Belongs to the autoinducer-2 exporter (AI-2E) (TC 2.A.86) family.</text>
</comment>
<evidence type="ECO:0008006" key="11">
    <source>
        <dbReference type="Google" id="ProtNLM"/>
    </source>
</evidence>
<evidence type="ECO:0000256" key="3">
    <source>
        <dbReference type="ARBA" id="ARBA00022448"/>
    </source>
</evidence>
<accession>A0A1G2TG69</accession>
<keyword evidence="4" id="KW-1003">Cell membrane</keyword>
<feature type="transmembrane region" description="Helical" evidence="8">
    <location>
        <begin position="317"/>
        <end position="335"/>
    </location>
</feature>
<feature type="transmembrane region" description="Helical" evidence="8">
    <location>
        <begin position="145"/>
        <end position="171"/>
    </location>
</feature>
<dbReference type="GO" id="GO:0055085">
    <property type="term" value="P:transmembrane transport"/>
    <property type="evidence" value="ECO:0007669"/>
    <property type="project" value="TreeGrafter"/>
</dbReference>
<evidence type="ECO:0000256" key="8">
    <source>
        <dbReference type="SAM" id="Phobius"/>
    </source>
</evidence>
<keyword evidence="7 8" id="KW-0472">Membrane</keyword>
<dbReference type="PANTHER" id="PTHR21716:SF53">
    <property type="entry name" value="PERMEASE PERM-RELATED"/>
    <property type="match status" value="1"/>
</dbReference>